<comment type="caution">
    <text evidence="1">The sequence shown here is derived from an EMBL/GenBank/DDBJ whole genome shotgun (WGS) entry which is preliminary data.</text>
</comment>
<sequence length="138" mass="14730">MRTLVRGLAAALLLSGCASDDAQGSTLRVLVLDGNLRQLGDPCNGAGPFRYAHADTGYVIKDRAGVEVFRGELPNGTAEKMMDVDFREGMRQPTMCAMTLHVNGLTRPEGHELVIDRQAGIPIEPGEQPGVVGEVKVS</sequence>
<name>A0ABS4TU55_9PSEU</name>
<evidence type="ECO:0000313" key="1">
    <source>
        <dbReference type="EMBL" id="MBP2327910.1"/>
    </source>
</evidence>
<accession>A0ABS4TU55</accession>
<organism evidence="1 2">
    <name type="scientific">Kibdelosporangium banguiense</name>
    <dbReference type="NCBI Taxonomy" id="1365924"/>
    <lineage>
        <taxon>Bacteria</taxon>
        <taxon>Bacillati</taxon>
        <taxon>Actinomycetota</taxon>
        <taxon>Actinomycetes</taxon>
        <taxon>Pseudonocardiales</taxon>
        <taxon>Pseudonocardiaceae</taxon>
        <taxon>Kibdelosporangium</taxon>
    </lineage>
</organism>
<evidence type="ECO:0000313" key="2">
    <source>
        <dbReference type="Proteomes" id="UP001519332"/>
    </source>
</evidence>
<dbReference type="Proteomes" id="UP001519332">
    <property type="component" value="Unassembled WGS sequence"/>
</dbReference>
<reference evidence="1 2" key="1">
    <citation type="submission" date="2021-03" db="EMBL/GenBank/DDBJ databases">
        <title>Sequencing the genomes of 1000 actinobacteria strains.</title>
        <authorList>
            <person name="Klenk H.-P."/>
        </authorList>
    </citation>
    <scope>NUCLEOTIDE SEQUENCE [LARGE SCALE GENOMIC DNA]</scope>
    <source>
        <strain evidence="1 2">DSM 46670</strain>
    </source>
</reference>
<proteinExistence type="predicted"/>
<dbReference type="EMBL" id="JAGINW010000001">
    <property type="protein sequence ID" value="MBP2327910.1"/>
    <property type="molecule type" value="Genomic_DNA"/>
</dbReference>
<gene>
    <name evidence="1" type="ORF">JOF56_008295</name>
</gene>
<evidence type="ECO:0008006" key="3">
    <source>
        <dbReference type="Google" id="ProtNLM"/>
    </source>
</evidence>
<protein>
    <recommendedName>
        <fullName evidence="3">Lipoprotein</fullName>
    </recommendedName>
</protein>
<dbReference type="PROSITE" id="PS51257">
    <property type="entry name" value="PROKAR_LIPOPROTEIN"/>
    <property type="match status" value="1"/>
</dbReference>
<dbReference type="RefSeq" id="WP_209645003.1">
    <property type="nucleotide sequence ID" value="NZ_JAGINW010000001.1"/>
</dbReference>
<keyword evidence="2" id="KW-1185">Reference proteome</keyword>